<keyword evidence="9" id="KW-0560">Oxidoreductase</keyword>
<dbReference type="PRINTS" id="PR01703">
    <property type="entry name" value="MNSODISMTASE"/>
</dbReference>
<gene>
    <name evidence="15" type="ORF">HPP92_008699</name>
</gene>
<evidence type="ECO:0000256" key="2">
    <source>
        <dbReference type="ARBA" id="ARBA00004229"/>
    </source>
</evidence>
<keyword evidence="5" id="KW-0150">Chloroplast</keyword>
<protein>
    <recommendedName>
        <fullName evidence="4">superoxide dismutase</fullName>
        <ecNumber evidence="4">1.15.1.1</ecNumber>
    </recommendedName>
</protein>
<dbReference type="EMBL" id="JADCNL010000004">
    <property type="protein sequence ID" value="KAG0484620.1"/>
    <property type="molecule type" value="Genomic_DNA"/>
</dbReference>
<dbReference type="Pfam" id="PF09762">
    <property type="entry name" value="CCDC93_CC"/>
    <property type="match status" value="1"/>
</dbReference>
<dbReference type="Pfam" id="PF02777">
    <property type="entry name" value="Sod_Fe_C"/>
    <property type="match status" value="1"/>
</dbReference>
<dbReference type="InterPro" id="IPR019831">
    <property type="entry name" value="Mn/Fe_SOD_N"/>
</dbReference>
<dbReference type="OrthoDB" id="757282at2759"/>
<evidence type="ECO:0000256" key="9">
    <source>
        <dbReference type="ARBA" id="ARBA00023002"/>
    </source>
</evidence>
<evidence type="ECO:0000256" key="11">
    <source>
        <dbReference type="SAM" id="Coils"/>
    </source>
</evidence>
<dbReference type="EC" id="1.15.1.1" evidence="4"/>
<dbReference type="SUPFAM" id="SSF54719">
    <property type="entry name" value="Fe,Mn superoxide dismutase (SOD), C-terminal domain"/>
    <property type="match status" value="1"/>
</dbReference>
<keyword evidence="8" id="KW-0809">Transit peptide</keyword>
<evidence type="ECO:0000256" key="10">
    <source>
        <dbReference type="ARBA" id="ARBA00023004"/>
    </source>
</evidence>
<evidence type="ECO:0000313" key="16">
    <source>
        <dbReference type="Proteomes" id="UP000636800"/>
    </source>
</evidence>
<evidence type="ECO:0000256" key="3">
    <source>
        <dbReference type="ARBA" id="ARBA00008714"/>
    </source>
</evidence>
<keyword evidence="6" id="KW-0934">Plastid</keyword>
<dbReference type="InterPro" id="IPR036314">
    <property type="entry name" value="SOD_C_sf"/>
</dbReference>
<evidence type="ECO:0000259" key="14">
    <source>
        <dbReference type="Pfam" id="PF09762"/>
    </source>
</evidence>
<dbReference type="InterPro" id="IPR001189">
    <property type="entry name" value="Mn/Fe_SOD"/>
</dbReference>
<evidence type="ECO:0000256" key="6">
    <source>
        <dbReference type="ARBA" id="ARBA00022640"/>
    </source>
</evidence>
<dbReference type="Pfam" id="PF00081">
    <property type="entry name" value="Sod_Fe_N"/>
    <property type="match status" value="1"/>
</dbReference>
<dbReference type="FunFam" id="1.10.287.990:FF:000002">
    <property type="entry name" value="Superoxide dismutase"/>
    <property type="match status" value="1"/>
</dbReference>
<keyword evidence="10" id="KW-0408">Iron</keyword>
<dbReference type="InterPro" id="IPR036324">
    <property type="entry name" value="Mn/Fe_SOD_N_sf"/>
</dbReference>
<sequence length="606" mass="69848">MSREYADEENAQAVTDALDCTGCGGASGKFDDGAFDHSSFLPNQPLEDQFHIQQLNIDLCRLRNTIRDLHSLSFKLDQKILDLSHELENMRSAIDNKRGKDMQILVELLQQLKDAERKEFVLDTNVLACEDKISCHTSTIRLACEDEISYQSRSTIGFFDLDNAVIGSVSKLNSLKRELSMKKREILSLRCQLDDVPVQTELIQYERRFSELYAQIQARHRLTRRQYAAYNALLKVKDLMLKEISLLDSINLQFKDAMKTPTGQYKLLDSMEVILKGTEYKLEKAKQELLAEQKLCDNLLEKHNKALEDQRHFSFLLKSFQVACTKYEKLRELTPAGSRIRCFRAMSVLLSPCCSFHSLATTSGLRLQPTNTPKITKERWSHGFESSARIFAYYGLTIPPYKLDALEPYMSKRTLELHWGRHHRGYVESLNKQLKNSRFYGFTMEELIKTAYNNGNPLPEFNNAAQVWNHDFFWESMQPDGGKVPWGGLLQQIEKDFGSFSNFKDEFMLNATGLFGSGWVWLTLKREEKRLAITRTSNAFCPLVFNDIPIIVLDMWEHAYYLDYKDDKAAYVSKFLNHLVSWHSATLRIARAEAFVNLGEPKIPVA</sequence>
<evidence type="ECO:0000256" key="8">
    <source>
        <dbReference type="ARBA" id="ARBA00022946"/>
    </source>
</evidence>
<proteinExistence type="inferred from homology"/>
<dbReference type="InterPro" id="IPR019833">
    <property type="entry name" value="Mn/Fe_SOD_BS"/>
</dbReference>
<dbReference type="FunFam" id="3.55.40.20:FF:000007">
    <property type="entry name" value="Superoxide dismutase"/>
    <property type="match status" value="1"/>
</dbReference>
<dbReference type="GO" id="GO:0004784">
    <property type="term" value="F:superoxide dismutase activity"/>
    <property type="evidence" value="ECO:0007669"/>
    <property type="project" value="UniProtKB-EC"/>
</dbReference>
<evidence type="ECO:0000313" key="15">
    <source>
        <dbReference type="EMBL" id="KAG0484620.1"/>
    </source>
</evidence>
<dbReference type="Gene3D" id="1.10.287.990">
    <property type="entry name" value="Fe,Mn superoxide dismutase (SOD) domain"/>
    <property type="match status" value="1"/>
</dbReference>
<dbReference type="SUPFAM" id="SSF46609">
    <property type="entry name" value="Fe,Mn superoxide dismutase (SOD), N-terminal domain"/>
    <property type="match status" value="1"/>
</dbReference>
<evidence type="ECO:0000259" key="12">
    <source>
        <dbReference type="Pfam" id="PF00081"/>
    </source>
</evidence>
<dbReference type="PANTHER" id="PTHR42769:SF10">
    <property type="entry name" value="SUPEROXIDE DISMUTASE [FE] 3, CHLOROPLASTIC"/>
    <property type="match status" value="1"/>
</dbReference>
<evidence type="ECO:0000256" key="1">
    <source>
        <dbReference type="ARBA" id="ARBA00001962"/>
    </source>
</evidence>
<evidence type="ECO:0000259" key="13">
    <source>
        <dbReference type="Pfam" id="PF02777"/>
    </source>
</evidence>
<organism evidence="15 16">
    <name type="scientific">Vanilla planifolia</name>
    <name type="common">Vanilla</name>
    <dbReference type="NCBI Taxonomy" id="51239"/>
    <lineage>
        <taxon>Eukaryota</taxon>
        <taxon>Viridiplantae</taxon>
        <taxon>Streptophyta</taxon>
        <taxon>Embryophyta</taxon>
        <taxon>Tracheophyta</taxon>
        <taxon>Spermatophyta</taxon>
        <taxon>Magnoliopsida</taxon>
        <taxon>Liliopsida</taxon>
        <taxon>Asparagales</taxon>
        <taxon>Orchidaceae</taxon>
        <taxon>Vanilloideae</taxon>
        <taxon>Vanilleae</taxon>
        <taxon>Vanilla</taxon>
    </lineage>
</organism>
<keyword evidence="11" id="KW-0175">Coiled coil</keyword>
<evidence type="ECO:0000256" key="4">
    <source>
        <dbReference type="ARBA" id="ARBA00012682"/>
    </source>
</evidence>
<keyword evidence="7" id="KW-0479">Metal-binding</keyword>
<dbReference type="PANTHER" id="PTHR42769">
    <property type="entry name" value="SUPEROXIDE DISMUTASE"/>
    <property type="match status" value="1"/>
</dbReference>
<dbReference type="InterPro" id="IPR019159">
    <property type="entry name" value="CCDC93_CC"/>
</dbReference>
<feature type="domain" description="Manganese/iron superoxide dismutase C-terminal" evidence="13">
    <location>
        <begin position="487"/>
        <end position="585"/>
    </location>
</feature>
<dbReference type="InterPro" id="IPR019832">
    <property type="entry name" value="Mn/Fe_SOD_C"/>
</dbReference>
<comment type="caution">
    <text evidence="15">The sequence shown here is derived from an EMBL/GenBank/DDBJ whole genome shotgun (WGS) entry which is preliminary data.</text>
</comment>
<name>A0A835RAY2_VANPL</name>
<dbReference type="Proteomes" id="UP000636800">
    <property type="component" value="Unassembled WGS sequence"/>
</dbReference>
<feature type="domain" description="CCDC93 coiled-coil" evidence="14">
    <location>
        <begin position="49"/>
        <end position="331"/>
    </location>
</feature>
<dbReference type="Gene3D" id="3.55.40.20">
    <property type="entry name" value="Iron/manganese superoxide dismutase, C-terminal domain"/>
    <property type="match status" value="1"/>
</dbReference>
<feature type="coiled-coil region" evidence="11">
    <location>
        <begin position="268"/>
        <end position="302"/>
    </location>
</feature>
<accession>A0A835RAY2</accession>
<evidence type="ECO:0000256" key="7">
    <source>
        <dbReference type="ARBA" id="ARBA00022723"/>
    </source>
</evidence>
<feature type="domain" description="Manganese/iron superoxide dismutase N-terminal" evidence="12">
    <location>
        <begin position="396"/>
        <end position="477"/>
    </location>
</feature>
<keyword evidence="16" id="KW-1185">Reference proteome</keyword>
<dbReference type="GO" id="GO:0046872">
    <property type="term" value="F:metal ion binding"/>
    <property type="evidence" value="ECO:0007669"/>
    <property type="project" value="UniProtKB-KW"/>
</dbReference>
<evidence type="ECO:0000256" key="5">
    <source>
        <dbReference type="ARBA" id="ARBA00022528"/>
    </source>
</evidence>
<reference evidence="15 16" key="1">
    <citation type="journal article" date="2020" name="Nat. Food">
        <title>A phased Vanilla planifolia genome enables genetic improvement of flavour and production.</title>
        <authorList>
            <person name="Hasing T."/>
            <person name="Tang H."/>
            <person name="Brym M."/>
            <person name="Khazi F."/>
            <person name="Huang T."/>
            <person name="Chambers A.H."/>
        </authorList>
    </citation>
    <scope>NUCLEOTIDE SEQUENCE [LARGE SCALE GENOMIC DNA]</scope>
    <source>
        <tissue evidence="15">Leaf</tissue>
    </source>
</reference>
<dbReference type="GO" id="GO:0042644">
    <property type="term" value="C:chloroplast nucleoid"/>
    <property type="evidence" value="ECO:0007669"/>
    <property type="project" value="TreeGrafter"/>
</dbReference>
<comment type="cofactor">
    <cofactor evidence="1">
        <name>Fe cation</name>
        <dbReference type="ChEBI" id="CHEBI:24875"/>
    </cofactor>
</comment>
<dbReference type="AlphaFoldDB" id="A0A835RAY2"/>
<comment type="similarity">
    <text evidence="3">Belongs to the iron/manganese superoxide dismutase family.</text>
</comment>
<comment type="subcellular location">
    <subcellularLocation>
        <location evidence="2">Plastid</location>
        <location evidence="2">Chloroplast</location>
    </subcellularLocation>
</comment>
<dbReference type="PROSITE" id="PS00088">
    <property type="entry name" value="SOD_MN"/>
    <property type="match status" value="1"/>
</dbReference>